<dbReference type="InParanoid" id="A0A061DKE8"/>
<dbReference type="AlphaFoldDB" id="A0A061DKE8"/>
<evidence type="ECO:0000256" key="1">
    <source>
        <dbReference type="SAM" id="SignalP"/>
    </source>
</evidence>
<name>A0A061DKE8_THECC</name>
<accession>A0A061DKE8</accession>
<dbReference type="Proteomes" id="UP000026915">
    <property type="component" value="Chromosome 1"/>
</dbReference>
<keyword evidence="1" id="KW-0732">Signal</keyword>
<dbReference type="EMBL" id="CM001879">
    <property type="protein sequence ID" value="EOX92526.1"/>
    <property type="molecule type" value="Genomic_DNA"/>
</dbReference>
<organism evidence="2 3">
    <name type="scientific">Theobroma cacao</name>
    <name type="common">Cacao</name>
    <name type="synonym">Cocoa</name>
    <dbReference type="NCBI Taxonomy" id="3641"/>
    <lineage>
        <taxon>Eukaryota</taxon>
        <taxon>Viridiplantae</taxon>
        <taxon>Streptophyta</taxon>
        <taxon>Embryophyta</taxon>
        <taxon>Tracheophyta</taxon>
        <taxon>Spermatophyta</taxon>
        <taxon>Magnoliopsida</taxon>
        <taxon>eudicotyledons</taxon>
        <taxon>Gunneridae</taxon>
        <taxon>Pentapetalae</taxon>
        <taxon>rosids</taxon>
        <taxon>malvids</taxon>
        <taxon>Malvales</taxon>
        <taxon>Malvaceae</taxon>
        <taxon>Byttnerioideae</taxon>
        <taxon>Theobroma</taxon>
    </lineage>
</organism>
<dbReference type="HOGENOM" id="CLU_2676029_0_0_1"/>
<reference evidence="2 3" key="1">
    <citation type="journal article" date="2013" name="Genome Biol.">
        <title>The genome sequence of the most widely cultivated cacao type and its use to identify candidate genes regulating pod color.</title>
        <authorList>
            <person name="Motamayor J.C."/>
            <person name="Mockaitis K."/>
            <person name="Schmutz J."/>
            <person name="Haiminen N."/>
            <person name="Iii D.L."/>
            <person name="Cornejo O."/>
            <person name="Findley S.D."/>
            <person name="Zheng P."/>
            <person name="Utro F."/>
            <person name="Royaert S."/>
            <person name="Saski C."/>
            <person name="Jenkins J."/>
            <person name="Podicheti R."/>
            <person name="Zhao M."/>
            <person name="Scheffler B.E."/>
            <person name="Stack J.C."/>
            <person name="Feltus F.A."/>
            <person name="Mustiga G.M."/>
            <person name="Amores F."/>
            <person name="Phillips W."/>
            <person name="Marelli J.P."/>
            <person name="May G.D."/>
            <person name="Shapiro H."/>
            <person name="Ma J."/>
            <person name="Bustamante C.D."/>
            <person name="Schnell R.J."/>
            <person name="Main D."/>
            <person name="Gilbert D."/>
            <person name="Parida L."/>
            <person name="Kuhn D.N."/>
        </authorList>
    </citation>
    <scope>NUCLEOTIDE SEQUENCE [LARGE SCALE GENOMIC DNA]</scope>
    <source>
        <strain evidence="3">cv. Matina 1-6</strain>
    </source>
</reference>
<evidence type="ECO:0000313" key="2">
    <source>
        <dbReference type="EMBL" id="EOX92526.1"/>
    </source>
</evidence>
<feature type="chain" id="PRO_5001600451" description="Secreted protein" evidence="1">
    <location>
        <begin position="17"/>
        <end position="75"/>
    </location>
</feature>
<evidence type="ECO:0000313" key="3">
    <source>
        <dbReference type="Proteomes" id="UP000026915"/>
    </source>
</evidence>
<evidence type="ECO:0008006" key="4">
    <source>
        <dbReference type="Google" id="ProtNLM"/>
    </source>
</evidence>
<proteinExistence type="predicted"/>
<protein>
    <recommendedName>
        <fullName evidence="4">Secreted protein</fullName>
    </recommendedName>
</protein>
<feature type="signal peptide" evidence="1">
    <location>
        <begin position="1"/>
        <end position="16"/>
    </location>
</feature>
<sequence>MVHIFLIFFSRLATLALPCDTTTLSCQCHVSIATSSFNVTRQCHIILLVPHGTTMSATCYNNVDIITFNFKIQRR</sequence>
<dbReference type="Gramene" id="EOX92526">
    <property type="protein sequence ID" value="EOX92526"/>
    <property type="gene ID" value="TCM_001467"/>
</dbReference>
<keyword evidence="3" id="KW-1185">Reference proteome</keyword>
<gene>
    <name evidence="2" type="ORF">TCM_001467</name>
</gene>